<name>A0A0A8L852_9SACH</name>
<comment type="similarity">
    <text evidence="2">Belongs to the EMC2 family.</text>
</comment>
<evidence type="ECO:0000256" key="1">
    <source>
        <dbReference type="ARBA" id="ARBA00022803"/>
    </source>
</evidence>
<keyword evidence="4" id="KW-1185">Reference proteome</keyword>
<evidence type="ECO:0000256" key="2">
    <source>
        <dbReference type="RuleBase" id="RU367091"/>
    </source>
</evidence>
<dbReference type="PANTHER" id="PTHR12760">
    <property type="entry name" value="TETRATRICOPEPTIDE REPEAT PROTEIN"/>
    <property type="match status" value="1"/>
</dbReference>
<keyword evidence="1" id="KW-0802">TPR repeat</keyword>
<accession>A0A0A8L852</accession>
<dbReference type="InterPro" id="IPR039856">
    <property type="entry name" value="EMC2-like"/>
</dbReference>
<comment type="caution">
    <text evidence="3">The sequence shown here is derived from an EMBL/GenBank/DDBJ whole genome shotgun (WGS) entry which is preliminary data.</text>
</comment>
<dbReference type="Gene3D" id="1.25.40.10">
    <property type="entry name" value="Tetratricopeptide repeat domain"/>
    <property type="match status" value="1"/>
</dbReference>
<proteinExistence type="inferred from homology"/>
<comment type="subunit">
    <text evidence="2">Component of the ER membrane protein complex (EMC).</text>
</comment>
<sequence length="285" mass="32720">MDIFTEKLLTIHRTAAWAVLPPKEIDLVYKETKIVLATGLSGLDNISYMSLIELHFYLSIIRGEDVEAESLLKTVTDQLGEDSPRIHLMKATLIQVTQSDDEAKKYIEDLLKNHLEIATDSEDYLQMKKKLLTIERPSMNREQWVKELMDLVEKFPLDAEIWSLLAYEYQEAGNLRQAIYCTEEVILAIPFNYEAFGQLAFLHYLKSQTDAEPKQSLQSCLSNALRSVELAEAYVKGWGIVLKASEKLNKTEINKLAIRKLQEIQRNNGDDETVNICKYLLDTEN</sequence>
<keyword evidence="2" id="KW-0472">Membrane</keyword>
<dbReference type="GO" id="GO:0072546">
    <property type="term" value="C:EMC complex"/>
    <property type="evidence" value="ECO:0007669"/>
    <property type="project" value="UniProtKB-UniRule"/>
</dbReference>
<evidence type="ECO:0000313" key="3">
    <source>
        <dbReference type="EMBL" id="CDO94364.1"/>
    </source>
</evidence>
<dbReference type="InterPro" id="IPR011990">
    <property type="entry name" value="TPR-like_helical_dom_sf"/>
</dbReference>
<dbReference type="AlphaFoldDB" id="A0A0A8L852"/>
<comment type="subcellular location">
    <subcellularLocation>
        <location evidence="2">Endoplasmic reticulum membrane</location>
        <topology evidence="2">Peripheral membrane protein</topology>
        <orientation evidence="2">Cytoplasmic side</orientation>
    </subcellularLocation>
</comment>
<dbReference type="Proteomes" id="UP000031516">
    <property type="component" value="Unassembled WGS sequence"/>
</dbReference>
<gene>
    <name evidence="3" type="ORF">KLDO_g2632</name>
</gene>
<comment type="function">
    <text evidence="2">Part of the endoplasmic reticulum membrane protein complex (EMC) that enables the energy-independent insertion into endoplasmic reticulum membranes of newly synthesized membrane proteins.</text>
</comment>
<reference evidence="3 4" key="1">
    <citation type="submission" date="2014-03" db="EMBL/GenBank/DDBJ databases">
        <title>The genome of Kluyveromyces dobzhanskii.</title>
        <authorList>
            <person name="Nystedt B."/>
            <person name="Astrom S."/>
        </authorList>
    </citation>
    <scope>NUCLEOTIDE SEQUENCE [LARGE SCALE GENOMIC DNA]</scope>
    <source>
        <strain evidence="3 4">CBS 2104</strain>
    </source>
</reference>
<evidence type="ECO:0000313" key="4">
    <source>
        <dbReference type="Proteomes" id="UP000031516"/>
    </source>
</evidence>
<protein>
    <recommendedName>
        <fullName evidence="2">ER membrane protein complex subunit 2</fullName>
    </recommendedName>
</protein>
<dbReference type="SUPFAM" id="SSF48452">
    <property type="entry name" value="TPR-like"/>
    <property type="match status" value="1"/>
</dbReference>
<keyword evidence="2" id="KW-0256">Endoplasmic reticulum</keyword>
<dbReference type="EMBL" id="CCBQ010000037">
    <property type="protein sequence ID" value="CDO94364.1"/>
    <property type="molecule type" value="Genomic_DNA"/>
</dbReference>
<organism evidence="3 4">
    <name type="scientific">Kluyveromyces dobzhanskii CBS 2104</name>
    <dbReference type="NCBI Taxonomy" id="1427455"/>
    <lineage>
        <taxon>Eukaryota</taxon>
        <taxon>Fungi</taxon>
        <taxon>Dikarya</taxon>
        <taxon>Ascomycota</taxon>
        <taxon>Saccharomycotina</taxon>
        <taxon>Saccharomycetes</taxon>
        <taxon>Saccharomycetales</taxon>
        <taxon>Saccharomycetaceae</taxon>
        <taxon>Kluyveromyces</taxon>
    </lineage>
</organism>
<dbReference type="OrthoDB" id="124397at2759"/>